<keyword evidence="3" id="KW-1185">Reference proteome</keyword>
<dbReference type="RefSeq" id="WP_310270678.1">
    <property type="nucleotide sequence ID" value="NZ_JAVDXU010000004.1"/>
</dbReference>
<dbReference type="EMBL" id="JAVDXU010000004">
    <property type="protein sequence ID" value="MDR7272127.1"/>
    <property type="molecule type" value="Genomic_DNA"/>
</dbReference>
<accession>A0ABU1YTD8</accession>
<evidence type="ECO:0000313" key="3">
    <source>
        <dbReference type="Proteomes" id="UP001180453"/>
    </source>
</evidence>
<dbReference type="PANTHER" id="PTHR43737">
    <property type="entry name" value="BLL7424 PROTEIN"/>
    <property type="match status" value="1"/>
</dbReference>
<protein>
    <submittedName>
        <fullName evidence="2">Uncharacterized protein (DUF1501 family)</fullName>
    </submittedName>
</protein>
<feature type="signal peptide" evidence="1">
    <location>
        <begin position="1"/>
        <end position="28"/>
    </location>
</feature>
<feature type="chain" id="PRO_5045646169" evidence="1">
    <location>
        <begin position="29"/>
        <end position="443"/>
    </location>
</feature>
<comment type="caution">
    <text evidence="2">The sequence shown here is derived from an EMBL/GenBank/DDBJ whole genome shotgun (WGS) entry which is preliminary data.</text>
</comment>
<organism evidence="2 3">
    <name type="scientific">Roseateles saccharophilus</name>
    <name type="common">Pseudomonas saccharophila</name>
    <dbReference type="NCBI Taxonomy" id="304"/>
    <lineage>
        <taxon>Bacteria</taxon>
        <taxon>Pseudomonadati</taxon>
        <taxon>Pseudomonadota</taxon>
        <taxon>Betaproteobacteria</taxon>
        <taxon>Burkholderiales</taxon>
        <taxon>Sphaerotilaceae</taxon>
        <taxon>Roseateles</taxon>
    </lineage>
</organism>
<dbReference type="Pfam" id="PF07394">
    <property type="entry name" value="DUF1501"/>
    <property type="match status" value="1"/>
</dbReference>
<name>A0ABU1YTD8_ROSSA</name>
<dbReference type="Proteomes" id="UP001180453">
    <property type="component" value="Unassembled WGS sequence"/>
</dbReference>
<proteinExistence type="predicted"/>
<dbReference type="PROSITE" id="PS51318">
    <property type="entry name" value="TAT"/>
    <property type="match status" value="1"/>
</dbReference>
<sequence>MTNHNTTRRALLRAACALTAAPALPSLAQTTEDYRALVCVFLAGGCDGHNVLVPQATAAYAAYKSIRGGLALPDQSASLLPITTTGGVAYALNSGLQTVHPLWAQGKLAAIANVGPLLAPTTRAQIQTGTATLPANLFSHSDQMQQTQAGNGSGGGTGWGGRTADALIARNGTSRFPAAVSMSGGALFTNGAQVPSASLVPGFNLDVSGMSTWPASATTARSQALNEILALDGGVRLIQGANQVRRDALSLGALLRSSGAGTVNTVFPGTDLGRQLQQVARVIALRNSVGVKRQVFFVQLGGFDTHSGQSWQQWDLLRQLGDAMGAFYNATVELGVSQLVTSFTQSEFGRSLQPSGSGTDHGWGNHHLILGGAVKGGQVYGRFPYPALGGADDAGSRGALIPSTSLEQFGATLGRWFGLDATALNTAFPALAAFTPQDLGFMA</sequence>
<dbReference type="InterPro" id="IPR006311">
    <property type="entry name" value="TAT_signal"/>
</dbReference>
<gene>
    <name evidence="2" type="ORF">J2X20_004801</name>
</gene>
<evidence type="ECO:0000256" key="1">
    <source>
        <dbReference type="SAM" id="SignalP"/>
    </source>
</evidence>
<dbReference type="InterPro" id="IPR010869">
    <property type="entry name" value="DUF1501"/>
</dbReference>
<evidence type="ECO:0000313" key="2">
    <source>
        <dbReference type="EMBL" id="MDR7272127.1"/>
    </source>
</evidence>
<dbReference type="PANTHER" id="PTHR43737:SF1">
    <property type="entry name" value="DUF1501 DOMAIN-CONTAINING PROTEIN"/>
    <property type="match status" value="1"/>
</dbReference>
<keyword evidence="1" id="KW-0732">Signal</keyword>
<reference evidence="2 3" key="1">
    <citation type="submission" date="2023-07" db="EMBL/GenBank/DDBJ databases">
        <title>Sorghum-associated microbial communities from plants grown in Nebraska, USA.</title>
        <authorList>
            <person name="Schachtman D."/>
        </authorList>
    </citation>
    <scope>NUCLEOTIDE SEQUENCE [LARGE SCALE GENOMIC DNA]</scope>
    <source>
        <strain evidence="2 3">BE314</strain>
    </source>
</reference>